<evidence type="ECO:0000313" key="8">
    <source>
        <dbReference type="Proteomes" id="UP000283383"/>
    </source>
</evidence>
<dbReference type="Proteomes" id="UP000283383">
    <property type="component" value="Unassembled WGS sequence"/>
</dbReference>
<sequence>MNTILEQGIFRHPRPKKVLLLHANKKRKTGHKIENISFDTSSREEYLSGFHKRKVARVKAAQAEAEKKYKEERKLSRKKVFSNPLRESRKQELENHVQAVNAALKATSNDTEDEDKGEQEIWNGFCDDNSQTTCTLNYTEEFLLDEGKYATVTIEALDVSKDGLLKEACQDVSEAQKTSVIIEKCEVNAKKKWPKKPPKKKFRYESKMERKLVRAKQSSEKKKQASARKSNSSR</sequence>
<dbReference type="STRING" id="62708.A0A420HE00"/>
<evidence type="ECO:0000256" key="5">
    <source>
        <dbReference type="SAM" id="Coils"/>
    </source>
</evidence>
<gene>
    <name evidence="7" type="ORF">GcM3_200014</name>
</gene>
<feature type="region of interest" description="Disordered" evidence="6">
    <location>
        <begin position="192"/>
        <end position="234"/>
    </location>
</feature>
<comment type="subcellular location">
    <subcellularLocation>
        <location evidence="1">Nucleus</location>
        <location evidence="1">Nucleolus</location>
    </subcellularLocation>
</comment>
<evidence type="ECO:0000256" key="6">
    <source>
        <dbReference type="SAM" id="MobiDB-lite"/>
    </source>
</evidence>
<dbReference type="InterPro" id="IPR019186">
    <property type="entry name" value="Nucleolar_protein_12"/>
</dbReference>
<protein>
    <recommendedName>
        <fullName evidence="9">Ribosomal RNA-processing protein 17</fullName>
    </recommendedName>
</protein>
<dbReference type="EMBL" id="MCBQ01020029">
    <property type="protein sequence ID" value="RKF55661.1"/>
    <property type="molecule type" value="Genomic_DNA"/>
</dbReference>
<proteinExistence type="inferred from homology"/>
<organism evidence="7 8">
    <name type="scientific">Golovinomyces cichoracearum</name>
    <dbReference type="NCBI Taxonomy" id="62708"/>
    <lineage>
        <taxon>Eukaryota</taxon>
        <taxon>Fungi</taxon>
        <taxon>Dikarya</taxon>
        <taxon>Ascomycota</taxon>
        <taxon>Pezizomycotina</taxon>
        <taxon>Leotiomycetes</taxon>
        <taxon>Erysiphales</taxon>
        <taxon>Erysiphaceae</taxon>
        <taxon>Golovinomyces</taxon>
    </lineage>
</organism>
<dbReference type="PANTHER" id="PTHR14577:SF0">
    <property type="entry name" value="NUCLEOLAR PROTEIN 12"/>
    <property type="match status" value="1"/>
</dbReference>
<evidence type="ECO:0000256" key="3">
    <source>
        <dbReference type="ARBA" id="ARBA00023054"/>
    </source>
</evidence>
<evidence type="ECO:0008006" key="9">
    <source>
        <dbReference type="Google" id="ProtNLM"/>
    </source>
</evidence>
<evidence type="ECO:0000256" key="1">
    <source>
        <dbReference type="ARBA" id="ARBA00004604"/>
    </source>
</evidence>
<feature type="coiled-coil region" evidence="5">
    <location>
        <begin position="55"/>
        <end position="110"/>
    </location>
</feature>
<comment type="caution">
    <text evidence="7">The sequence shown here is derived from an EMBL/GenBank/DDBJ whole genome shotgun (WGS) entry which is preliminary data.</text>
</comment>
<dbReference type="GO" id="GO:0019843">
    <property type="term" value="F:rRNA binding"/>
    <property type="evidence" value="ECO:0007669"/>
    <property type="project" value="TreeGrafter"/>
</dbReference>
<evidence type="ECO:0000256" key="4">
    <source>
        <dbReference type="ARBA" id="ARBA00023242"/>
    </source>
</evidence>
<dbReference type="AlphaFoldDB" id="A0A420HE00"/>
<accession>A0A420HE00</accession>
<keyword evidence="8" id="KW-1185">Reference proteome</keyword>
<keyword evidence="3 5" id="KW-0175">Coiled coil</keyword>
<keyword evidence="4" id="KW-0539">Nucleus</keyword>
<reference evidence="7 8" key="1">
    <citation type="journal article" date="2018" name="BMC Genomics">
        <title>Comparative genome analyses reveal sequence features reflecting distinct modes of host-adaptation between dicot and monocot powdery mildew.</title>
        <authorList>
            <person name="Wu Y."/>
            <person name="Ma X."/>
            <person name="Pan Z."/>
            <person name="Kale S.D."/>
            <person name="Song Y."/>
            <person name="King H."/>
            <person name="Zhang Q."/>
            <person name="Presley C."/>
            <person name="Deng X."/>
            <person name="Wei C.I."/>
            <person name="Xiao S."/>
        </authorList>
    </citation>
    <scope>NUCLEOTIDE SEQUENCE [LARGE SCALE GENOMIC DNA]</scope>
    <source>
        <strain evidence="7">UMSG3</strain>
    </source>
</reference>
<name>A0A420HE00_9PEZI</name>
<dbReference type="PANTHER" id="PTHR14577">
    <property type="entry name" value="NUCLEOLAR PROTEIN 12"/>
    <property type="match status" value="1"/>
</dbReference>
<comment type="similarity">
    <text evidence="2">Belongs to the RRP17 family.</text>
</comment>
<evidence type="ECO:0000313" key="7">
    <source>
        <dbReference type="EMBL" id="RKF55661.1"/>
    </source>
</evidence>
<feature type="compositionally biased region" description="Basic residues" evidence="6">
    <location>
        <begin position="192"/>
        <end position="202"/>
    </location>
</feature>
<feature type="compositionally biased region" description="Basic and acidic residues" evidence="6">
    <location>
        <begin position="203"/>
        <end position="223"/>
    </location>
</feature>
<dbReference type="GO" id="GO:0005730">
    <property type="term" value="C:nucleolus"/>
    <property type="evidence" value="ECO:0007669"/>
    <property type="project" value="UniProtKB-SubCell"/>
</dbReference>
<dbReference type="Pfam" id="PF09805">
    <property type="entry name" value="Nop25"/>
    <property type="match status" value="1"/>
</dbReference>
<evidence type="ECO:0000256" key="2">
    <source>
        <dbReference type="ARBA" id="ARBA00007175"/>
    </source>
</evidence>